<dbReference type="InterPro" id="IPR050508">
    <property type="entry name" value="Methyltransf_Superfamily"/>
</dbReference>
<dbReference type="AlphaFoldDB" id="A0A5B2W7N9"/>
<dbReference type="CDD" id="cd02440">
    <property type="entry name" value="AdoMet_MTases"/>
    <property type="match status" value="1"/>
</dbReference>
<dbReference type="InterPro" id="IPR013217">
    <property type="entry name" value="Methyltransf_12"/>
</dbReference>
<dbReference type="PANTHER" id="PTHR42912">
    <property type="entry name" value="METHYLTRANSFERASE"/>
    <property type="match status" value="1"/>
</dbReference>
<evidence type="ECO:0000259" key="1">
    <source>
        <dbReference type="Pfam" id="PF08242"/>
    </source>
</evidence>
<dbReference type="Proteomes" id="UP000323454">
    <property type="component" value="Unassembled WGS sequence"/>
</dbReference>
<dbReference type="InterPro" id="IPR016584">
    <property type="entry name" value="MeTrfase_VrtF"/>
</dbReference>
<dbReference type="Gene3D" id="3.40.50.150">
    <property type="entry name" value="Vaccinia Virus protein VP39"/>
    <property type="match status" value="1"/>
</dbReference>
<dbReference type="Pfam" id="PF08242">
    <property type="entry name" value="Methyltransf_12"/>
    <property type="match status" value="1"/>
</dbReference>
<protein>
    <submittedName>
        <fullName evidence="2">Class I SAM-dependent methyltransferase</fullName>
    </submittedName>
</protein>
<dbReference type="GO" id="GO:0008168">
    <property type="term" value="F:methyltransferase activity"/>
    <property type="evidence" value="ECO:0007669"/>
    <property type="project" value="UniProtKB-KW"/>
</dbReference>
<reference evidence="2 3" key="2">
    <citation type="submission" date="2019-09" db="EMBL/GenBank/DDBJ databases">
        <authorList>
            <person name="Jin C."/>
        </authorList>
    </citation>
    <scope>NUCLEOTIDE SEQUENCE [LARGE SCALE GENOMIC DNA]</scope>
    <source>
        <strain evidence="2 3">AN110305</strain>
    </source>
</reference>
<dbReference type="RefSeq" id="WP_149855186.1">
    <property type="nucleotide sequence ID" value="NZ_VUOB01000113.1"/>
</dbReference>
<organism evidence="2 3">
    <name type="scientific">Solihabitans fulvus</name>
    <dbReference type="NCBI Taxonomy" id="1892852"/>
    <lineage>
        <taxon>Bacteria</taxon>
        <taxon>Bacillati</taxon>
        <taxon>Actinomycetota</taxon>
        <taxon>Actinomycetes</taxon>
        <taxon>Pseudonocardiales</taxon>
        <taxon>Pseudonocardiaceae</taxon>
        <taxon>Solihabitans</taxon>
    </lineage>
</organism>
<keyword evidence="3" id="KW-1185">Reference proteome</keyword>
<dbReference type="GO" id="GO:0032259">
    <property type="term" value="P:methylation"/>
    <property type="evidence" value="ECO:0007669"/>
    <property type="project" value="UniProtKB-KW"/>
</dbReference>
<keyword evidence="2" id="KW-0808">Transferase</keyword>
<accession>A0A5B2W7N9</accession>
<feature type="domain" description="Methyltransferase type 12" evidence="1">
    <location>
        <begin position="65"/>
        <end position="163"/>
    </location>
</feature>
<name>A0A5B2W7N9_9PSEU</name>
<reference evidence="2 3" key="1">
    <citation type="submission" date="2019-09" db="EMBL/GenBank/DDBJ databases">
        <title>Goodfellowia gen. nov., a new genus of the Pseudonocardineae related to Actinoalloteichus, containing Goodfellowia coeruleoviolacea gen. nov., comb. nov. gen. nov., comb. nov.</title>
        <authorList>
            <person name="Labeda D."/>
        </authorList>
    </citation>
    <scope>NUCLEOTIDE SEQUENCE [LARGE SCALE GENOMIC DNA]</scope>
    <source>
        <strain evidence="2 3">AN110305</strain>
    </source>
</reference>
<gene>
    <name evidence="2" type="ORF">F0L68_40250</name>
</gene>
<dbReference type="EMBL" id="VUOB01000113">
    <property type="protein sequence ID" value="KAA2247285.1"/>
    <property type="molecule type" value="Genomic_DNA"/>
</dbReference>
<dbReference type="InterPro" id="IPR029063">
    <property type="entry name" value="SAM-dependent_MTases_sf"/>
</dbReference>
<proteinExistence type="predicted"/>
<evidence type="ECO:0000313" key="2">
    <source>
        <dbReference type="EMBL" id="KAA2247285.1"/>
    </source>
</evidence>
<evidence type="ECO:0000313" key="3">
    <source>
        <dbReference type="Proteomes" id="UP000323454"/>
    </source>
</evidence>
<dbReference type="OrthoDB" id="507855at2"/>
<comment type="caution">
    <text evidence="2">The sequence shown here is derived from an EMBL/GenBank/DDBJ whole genome shotgun (WGS) entry which is preliminary data.</text>
</comment>
<sequence>MANSSDQQHHDGIDRAVLDGQAFYSRMTLPWYDLIIYRIIFPLFWRCSLRTVQRWYDSRVGARHLEIGVGTGYLPLHSRFPVPDPAITLLDLSPHSLAFTARRLARFRPERIQANVLEPLPVADAAFDSVCMNLLLHCVPGSLRVKGIALAHAAKAVRPGGVVFGSTVLRQGVPVTPQARWLLRTVNRKGIFHNDEDSLDDLRQQLDLHFASSRLVVVGCVAFFEGRTTA</sequence>
<dbReference type="PIRSF" id="PIRSF011491">
    <property type="entry name" value="Mtase_YbcY_prd"/>
    <property type="match status" value="1"/>
</dbReference>
<keyword evidence="2" id="KW-0489">Methyltransferase</keyword>
<dbReference type="SUPFAM" id="SSF53335">
    <property type="entry name" value="S-adenosyl-L-methionine-dependent methyltransferases"/>
    <property type="match status" value="1"/>
</dbReference>